<gene>
    <name evidence="5" type="ORF">SACC_03960</name>
</gene>
<evidence type="ECO:0000256" key="2">
    <source>
        <dbReference type="ARBA" id="ARBA00023134"/>
    </source>
</evidence>
<evidence type="ECO:0000259" key="4">
    <source>
        <dbReference type="Pfam" id="PF01926"/>
    </source>
</evidence>
<dbReference type="SUPFAM" id="SSF52540">
    <property type="entry name" value="P-loop containing nucleoside triphosphate hydrolases"/>
    <property type="match status" value="1"/>
</dbReference>
<dbReference type="RefSeq" id="WP_229571381.1">
    <property type="nucleotide sequence ID" value="NZ_AP025226.1"/>
</dbReference>
<dbReference type="InterPro" id="IPR023179">
    <property type="entry name" value="GTP-bd_ortho_bundle_sf"/>
</dbReference>
<dbReference type="Gene3D" id="1.10.1580.10">
    <property type="match status" value="1"/>
</dbReference>
<proteinExistence type="inferred from homology"/>
<dbReference type="InterPro" id="IPR006073">
    <property type="entry name" value="GTP-bd"/>
</dbReference>
<dbReference type="PIRSF" id="PIRSF006230">
    <property type="entry name" value="MG442"/>
    <property type="match status" value="1"/>
</dbReference>
<dbReference type="Proteomes" id="UP001319921">
    <property type="component" value="Chromosome"/>
</dbReference>
<sequence>MLGKVLQLIKRSDIVAEVLDAREPSLTRSKKIENFAIKNNKKVLLILNKGDLVPLWVLKAWKQYFESNEDIKTIYISSTHHLGTKVLRDAMKALLKGQKGIVLFVGYPKTGKSSIINALKGKHSAFTSAHPLEYGYTKTIQLFKIDNKIYAWDTPGVIPPDGDELEKIIRGYNVDRLEDPVKPALLLIERILKFTSAAILKQIYKTEFSDPYDLLVKIATKRGWINKTDKEPNVEMAAKAIIRDFHEGKITYYTLPPSLNRDDKSSSV</sequence>
<keyword evidence="1 3" id="KW-0547">Nucleotide-binding</keyword>
<reference evidence="5 6" key="1">
    <citation type="journal article" date="2022" name="Microbiol. Resour. Announc.">
        <title>Complete Genome Sequence of the Hyperthermophilic and Acidophilic Archaeon Saccharolobus caldissimus Strain HS-3T.</title>
        <authorList>
            <person name="Sakai H.D."/>
            <person name="Kurosawa N."/>
        </authorList>
    </citation>
    <scope>NUCLEOTIDE SEQUENCE [LARGE SCALE GENOMIC DNA]</scope>
    <source>
        <strain evidence="5 6">JCM32116</strain>
    </source>
</reference>
<dbReference type="EMBL" id="AP025226">
    <property type="protein sequence ID" value="BDB97379.1"/>
    <property type="molecule type" value="Genomic_DNA"/>
</dbReference>
<dbReference type="AlphaFoldDB" id="A0AAQ4CNJ8"/>
<dbReference type="CDD" id="cd01859">
    <property type="entry name" value="MJ1464"/>
    <property type="match status" value="1"/>
</dbReference>
<evidence type="ECO:0000256" key="1">
    <source>
        <dbReference type="ARBA" id="ARBA00022741"/>
    </source>
</evidence>
<dbReference type="InterPro" id="IPR050755">
    <property type="entry name" value="TRAFAC_YlqF/YawG_RiboMat"/>
</dbReference>
<feature type="domain" description="G" evidence="4">
    <location>
        <begin position="102"/>
        <end position="189"/>
    </location>
</feature>
<dbReference type="InterPro" id="IPR016478">
    <property type="entry name" value="GTPase_MTG1"/>
</dbReference>
<dbReference type="Gene3D" id="3.40.50.300">
    <property type="entry name" value="P-loop containing nucleotide triphosphate hydrolases"/>
    <property type="match status" value="1"/>
</dbReference>
<dbReference type="InterPro" id="IPR027417">
    <property type="entry name" value="P-loop_NTPase"/>
</dbReference>
<evidence type="ECO:0000313" key="6">
    <source>
        <dbReference type="Proteomes" id="UP001319921"/>
    </source>
</evidence>
<keyword evidence="2 3" id="KW-0342">GTP-binding</keyword>
<dbReference type="GO" id="GO:0005525">
    <property type="term" value="F:GTP binding"/>
    <property type="evidence" value="ECO:0007669"/>
    <property type="project" value="UniProtKB-KW"/>
</dbReference>
<evidence type="ECO:0000313" key="5">
    <source>
        <dbReference type="EMBL" id="BDB97379.1"/>
    </source>
</evidence>
<protein>
    <submittedName>
        <fullName evidence="5">GTP-binding protein</fullName>
    </submittedName>
</protein>
<organism evidence="5 6">
    <name type="scientific">Saccharolobus caldissimus</name>
    <dbReference type="NCBI Taxonomy" id="1702097"/>
    <lineage>
        <taxon>Archaea</taxon>
        <taxon>Thermoproteota</taxon>
        <taxon>Thermoprotei</taxon>
        <taxon>Sulfolobales</taxon>
        <taxon>Sulfolobaceae</taxon>
        <taxon>Saccharolobus</taxon>
    </lineage>
</organism>
<dbReference type="GeneID" id="68865124"/>
<keyword evidence="6" id="KW-1185">Reference proteome</keyword>
<name>A0AAQ4CNJ8_9CREN</name>
<dbReference type="PANTHER" id="PTHR11089">
    <property type="entry name" value="GTP-BINDING PROTEIN-RELATED"/>
    <property type="match status" value="1"/>
</dbReference>
<dbReference type="KEGG" id="scas:SACC_03960"/>
<dbReference type="PANTHER" id="PTHR11089:SF30">
    <property type="entry name" value="GUANINE NUCLEOTIDE-BINDING PROTEIN-LIKE 3 HOMOLOG"/>
    <property type="match status" value="1"/>
</dbReference>
<comment type="similarity">
    <text evidence="3">Belongs to the TRAFAC class YlqF/YawG GTPase family. MTG1 subfamily.</text>
</comment>
<dbReference type="Pfam" id="PF01926">
    <property type="entry name" value="MMR_HSR1"/>
    <property type="match status" value="1"/>
</dbReference>
<accession>A0AAQ4CNJ8</accession>
<evidence type="ECO:0000256" key="3">
    <source>
        <dbReference type="PIRNR" id="PIRNR006230"/>
    </source>
</evidence>